<name>A0ABR0KG33_9EURO</name>
<reference evidence="1 2" key="1">
    <citation type="submission" date="2023-08" db="EMBL/GenBank/DDBJ databases">
        <title>Black Yeasts Isolated from many extreme environments.</title>
        <authorList>
            <person name="Coleine C."/>
            <person name="Stajich J.E."/>
            <person name="Selbmann L."/>
        </authorList>
    </citation>
    <scope>NUCLEOTIDE SEQUENCE [LARGE SCALE GENOMIC DNA]</scope>
    <source>
        <strain evidence="1 2">CCFEE 5885</strain>
    </source>
</reference>
<comment type="caution">
    <text evidence="1">The sequence shown here is derived from an EMBL/GenBank/DDBJ whole genome shotgun (WGS) entry which is preliminary data.</text>
</comment>
<keyword evidence="2" id="KW-1185">Reference proteome</keyword>
<accession>A0ABR0KG33</accession>
<organism evidence="1 2">
    <name type="scientific">Lithohypha guttulata</name>
    <dbReference type="NCBI Taxonomy" id="1690604"/>
    <lineage>
        <taxon>Eukaryota</taxon>
        <taxon>Fungi</taxon>
        <taxon>Dikarya</taxon>
        <taxon>Ascomycota</taxon>
        <taxon>Pezizomycotina</taxon>
        <taxon>Eurotiomycetes</taxon>
        <taxon>Chaetothyriomycetidae</taxon>
        <taxon>Chaetothyriales</taxon>
        <taxon>Trichomeriaceae</taxon>
        <taxon>Lithohypha</taxon>
    </lineage>
</organism>
<dbReference type="Gene3D" id="3.40.390.10">
    <property type="entry name" value="Collagenase (Catalytic Domain)"/>
    <property type="match status" value="1"/>
</dbReference>
<evidence type="ECO:0000313" key="1">
    <source>
        <dbReference type="EMBL" id="KAK5095250.1"/>
    </source>
</evidence>
<evidence type="ECO:0000313" key="2">
    <source>
        <dbReference type="Proteomes" id="UP001345013"/>
    </source>
</evidence>
<dbReference type="Proteomes" id="UP001345013">
    <property type="component" value="Unassembled WGS sequence"/>
</dbReference>
<sequence length="535" mass="60778">MRAAEDKTPSKQLLFFTLPSIGVCREESENCHFQAYCKMGIIFQRSCFNAPPTLAYASKDITKGQCRLAAQDMPQRRQEMDELVDLARVMAYVSILNTALFTHDQELTATVETLTERLFPPNFDRRSIGRTLRKIAENTLVRGIRNQSRGNPGPSITDQCVIEYAEHCRVPMWVPEQFERHCTGLMERTYRARTWADLDAVSEECPAPARFKGCIREFKIRQGLIDLGLPSLSGVNTHNAAELEKHALKFDLAFSGMPYHTAAKELLRDLVTVRVDYTEHDSRLLAYCYKGDGLISLTETFFRASTSLLAHPIRPRVTKVADLVWVSRVTTFMHEVCHVETVLNAVDAVMYEDEILRACAYQDPVEAERQKRCPRTMLEPESRIEVSGKTYGWVKCLALRVVDEQNDTLRAEGNADTWAIYANIRLLIYAYPELDFLSGPVVGCRKTLLHHFSAFNVLRHPGSTLIQDLPDYDAEKDLWLQKKGQRTPKTVKALLNQLIAMYNMHGPSMDDMLKEAGLRLGKGDLADALKEKLHC</sequence>
<protein>
    <submittedName>
        <fullName evidence="1">Uncharacterized protein</fullName>
    </submittedName>
</protein>
<dbReference type="EMBL" id="JAVRRG010000029">
    <property type="protein sequence ID" value="KAK5095250.1"/>
    <property type="molecule type" value="Genomic_DNA"/>
</dbReference>
<gene>
    <name evidence="1" type="ORF">LTR24_003217</name>
</gene>
<dbReference type="InterPro" id="IPR024079">
    <property type="entry name" value="MetalloPept_cat_dom_sf"/>
</dbReference>
<proteinExistence type="predicted"/>